<feature type="domain" description="F-box" evidence="1">
    <location>
        <begin position="73"/>
        <end position="120"/>
    </location>
</feature>
<proteinExistence type="predicted"/>
<protein>
    <recommendedName>
        <fullName evidence="1">F-box domain-containing protein</fullName>
    </recommendedName>
</protein>
<evidence type="ECO:0000259" key="1">
    <source>
        <dbReference type="PROSITE" id="PS50181"/>
    </source>
</evidence>
<dbReference type="VEuPathDB" id="FungiDB:FPRO_10043"/>
<gene>
    <name evidence="2" type="ORF">FPRO_10043</name>
</gene>
<dbReference type="RefSeq" id="XP_031083331.1">
    <property type="nucleotide sequence ID" value="XM_031233501.1"/>
</dbReference>
<name>A0A1L7VSG1_FUSPR</name>
<evidence type="ECO:0000313" key="3">
    <source>
        <dbReference type="Proteomes" id="UP000183971"/>
    </source>
</evidence>
<dbReference type="SUPFAM" id="SSF81383">
    <property type="entry name" value="F-box domain"/>
    <property type="match status" value="1"/>
</dbReference>
<dbReference type="PROSITE" id="PS50181">
    <property type="entry name" value="FBOX"/>
    <property type="match status" value="1"/>
</dbReference>
<organism evidence="2 3">
    <name type="scientific">Fusarium proliferatum (strain ET1)</name>
    <name type="common">Orchid endophyte fungus</name>
    <dbReference type="NCBI Taxonomy" id="1227346"/>
    <lineage>
        <taxon>Eukaryota</taxon>
        <taxon>Fungi</taxon>
        <taxon>Dikarya</taxon>
        <taxon>Ascomycota</taxon>
        <taxon>Pezizomycotina</taxon>
        <taxon>Sordariomycetes</taxon>
        <taxon>Hypocreomycetidae</taxon>
        <taxon>Hypocreales</taxon>
        <taxon>Nectriaceae</taxon>
        <taxon>Fusarium</taxon>
        <taxon>Fusarium fujikuroi species complex</taxon>
    </lineage>
</organism>
<dbReference type="GeneID" id="42054915"/>
<dbReference type="AlphaFoldDB" id="A0A1L7VSG1"/>
<keyword evidence="3" id="KW-1185">Reference proteome</keyword>
<accession>A0A1L7VSG1</accession>
<dbReference type="InterPro" id="IPR036047">
    <property type="entry name" value="F-box-like_dom_sf"/>
</dbReference>
<comment type="caution">
    <text evidence="2">The sequence shown here is derived from an EMBL/GenBank/DDBJ whole genome shotgun (WGS) entry which is preliminary data.</text>
</comment>
<dbReference type="Proteomes" id="UP000183971">
    <property type="component" value="Unassembled WGS sequence"/>
</dbReference>
<evidence type="ECO:0000313" key="2">
    <source>
        <dbReference type="EMBL" id="CZR42740.1"/>
    </source>
</evidence>
<dbReference type="EMBL" id="FJOF01000006">
    <property type="protein sequence ID" value="CZR42740.1"/>
    <property type="molecule type" value="Genomic_DNA"/>
</dbReference>
<sequence length="478" mass="55366">MPEIRCFRLQHHHSLPWALRQLYRFRPMTDMSPVAHFDNNESSTCLLASSGQEHGETTTSLGALASQRSPAQTSVLLHLPRELLVQIMIHLPYSSLYMVHQTCGIFRHLLGGFEFKYFRLEMLRSNEEAHCITKAGFDELYIVKRLLRRRSLCDPCGKLFDSGELEEKLKALWKPVLCTGCKKHHPGLLFPQGQRTENRCVGLLGHFAVCKHLKISAKSKLMPFAKMVKREDESITCGHPDHISVYDINGNSTSRYIREPFMRYSTYIAGMCSTYFRSFPMIKIHRQQDLDMSKLKSRLFKQLQDMNGDGLCLHASGQLESIASCITLDKNRCSPGLHNGQFHYECPDWSYGCHHCHQCGARYFWFFDDDCVIFYVWIPMCYNGPDSMSWLSNLTFDADEHPILNKGTQNVLWCSDPSCGTGCGERWLLMMEIFKRHTVSYLLHDWELSFRYTTCMDRLPLTLEYQILQDVAYWSQLS</sequence>
<reference evidence="3" key="1">
    <citation type="journal article" date="2016" name="Genome Biol. Evol.">
        <title>Comparative 'omics' of the Fusarium fujikuroi species complex highlights differences in genetic potential and metabolite synthesis.</title>
        <authorList>
            <person name="Niehaus E.-M."/>
            <person name="Muensterkoetter M."/>
            <person name="Proctor R.H."/>
            <person name="Brown D.W."/>
            <person name="Sharon A."/>
            <person name="Idan Y."/>
            <person name="Oren-Young L."/>
            <person name="Sieber C.M."/>
            <person name="Novak O."/>
            <person name="Pencik A."/>
            <person name="Tarkowska D."/>
            <person name="Hromadova K."/>
            <person name="Freeman S."/>
            <person name="Maymon M."/>
            <person name="Elazar M."/>
            <person name="Youssef S.A."/>
            <person name="El-Shabrawy E.S.M."/>
            <person name="Shalaby A.B.A."/>
            <person name="Houterman P."/>
            <person name="Brock N.L."/>
            <person name="Burkhardt I."/>
            <person name="Tsavkelova E.A."/>
            <person name="Dickschat J.S."/>
            <person name="Galuszka P."/>
            <person name="Gueldener U."/>
            <person name="Tudzynski B."/>
        </authorList>
    </citation>
    <scope>NUCLEOTIDE SEQUENCE [LARGE SCALE GENOMIC DNA]</scope>
    <source>
        <strain evidence="3">ET1</strain>
    </source>
</reference>
<dbReference type="InterPro" id="IPR001810">
    <property type="entry name" value="F-box_dom"/>
</dbReference>